<evidence type="ECO:0000313" key="3">
    <source>
        <dbReference type="EMBL" id="AZT89453.1"/>
    </source>
</evidence>
<dbReference type="KEGG" id="ccha:ELD05_01475"/>
<reference evidence="3 4" key="1">
    <citation type="submission" date="2018-12" db="EMBL/GenBank/DDBJ databases">
        <title>Genome sequence from the cellulolytic species, Caldicellulosiruptor changbaiensis.</title>
        <authorList>
            <person name="Blumer-Schuette S.E."/>
            <person name="Mendoza C."/>
        </authorList>
    </citation>
    <scope>NUCLEOTIDE SEQUENCE [LARGE SCALE GENOMIC DNA]</scope>
    <source>
        <strain evidence="3 4">CBS-Z</strain>
    </source>
</reference>
<name>A0A3T0D3Y2_9FIRM</name>
<dbReference type="InterPro" id="IPR029068">
    <property type="entry name" value="Glyas_Bleomycin-R_OHBP_Dase"/>
</dbReference>
<sequence>MANEILETDVVVQIGIIVRDIEKTAKDFAQFFGVEVPQIIETEGYEKTHTEYRGKPTNARAKLAFFRNFKNIEIELIEPDENPSTWRDFLETHGEGIHHIGVFVKNMDEKIENLKKEGIEVIQKGDYTGGRYAYMESTNKLKFILELLENF</sequence>
<dbReference type="GO" id="GO:0046491">
    <property type="term" value="P:L-methylmalonyl-CoA metabolic process"/>
    <property type="evidence" value="ECO:0007669"/>
    <property type="project" value="TreeGrafter"/>
</dbReference>
<evidence type="ECO:0000259" key="2">
    <source>
        <dbReference type="PROSITE" id="PS51819"/>
    </source>
</evidence>
<accession>A0A3T0D3Y2</accession>
<evidence type="ECO:0000256" key="1">
    <source>
        <dbReference type="ARBA" id="ARBA00022723"/>
    </source>
</evidence>
<proteinExistence type="predicted"/>
<dbReference type="Proteomes" id="UP000282930">
    <property type="component" value="Chromosome"/>
</dbReference>
<dbReference type="InterPro" id="IPR051785">
    <property type="entry name" value="MMCE/EMCE_epimerase"/>
</dbReference>
<dbReference type="Pfam" id="PF13669">
    <property type="entry name" value="Glyoxalase_4"/>
    <property type="match status" value="1"/>
</dbReference>
<keyword evidence="4" id="KW-1185">Reference proteome</keyword>
<dbReference type="PANTHER" id="PTHR43048">
    <property type="entry name" value="METHYLMALONYL-COA EPIMERASE"/>
    <property type="match status" value="1"/>
</dbReference>
<organism evidence="3 4">
    <name type="scientific">Caldicellulosiruptor changbaiensis</name>
    <dbReference type="NCBI Taxonomy" id="1222016"/>
    <lineage>
        <taxon>Bacteria</taxon>
        <taxon>Bacillati</taxon>
        <taxon>Bacillota</taxon>
        <taxon>Bacillota incertae sedis</taxon>
        <taxon>Caldicellulosiruptorales</taxon>
        <taxon>Caldicellulosiruptoraceae</taxon>
        <taxon>Caldicellulosiruptor</taxon>
    </lineage>
</organism>
<dbReference type="RefSeq" id="WP_011915902.1">
    <property type="nucleotide sequence ID" value="NZ_CP034791.1"/>
</dbReference>
<feature type="domain" description="VOC" evidence="2">
    <location>
        <begin position="10"/>
        <end position="150"/>
    </location>
</feature>
<protein>
    <submittedName>
        <fullName evidence="3">VOC family protein</fullName>
    </submittedName>
</protein>
<gene>
    <name evidence="3" type="ORF">ELD05_01475</name>
</gene>
<keyword evidence="1" id="KW-0479">Metal-binding</keyword>
<dbReference type="EMBL" id="CP034791">
    <property type="protein sequence ID" value="AZT89453.1"/>
    <property type="molecule type" value="Genomic_DNA"/>
</dbReference>
<evidence type="ECO:0000313" key="4">
    <source>
        <dbReference type="Proteomes" id="UP000282930"/>
    </source>
</evidence>
<dbReference type="GO" id="GO:0004493">
    <property type="term" value="F:methylmalonyl-CoA epimerase activity"/>
    <property type="evidence" value="ECO:0007669"/>
    <property type="project" value="TreeGrafter"/>
</dbReference>
<dbReference type="Gene3D" id="3.10.180.10">
    <property type="entry name" value="2,3-Dihydroxybiphenyl 1,2-Dioxygenase, domain 1"/>
    <property type="match status" value="1"/>
</dbReference>
<dbReference type="PANTHER" id="PTHR43048:SF3">
    <property type="entry name" value="METHYLMALONYL-COA EPIMERASE, MITOCHONDRIAL"/>
    <property type="match status" value="1"/>
</dbReference>
<dbReference type="InterPro" id="IPR037523">
    <property type="entry name" value="VOC_core"/>
</dbReference>
<dbReference type="PROSITE" id="PS51819">
    <property type="entry name" value="VOC"/>
    <property type="match status" value="1"/>
</dbReference>
<dbReference type="AlphaFoldDB" id="A0A3T0D3Y2"/>
<dbReference type="GO" id="GO:0046872">
    <property type="term" value="F:metal ion binding"/>
    <property type="evidence" value="ECO:0007669"/>
    <property type="project" value="UniProtKB-KW"/>
</dbReference>
<dbReference type="SUPFAM" id="SSF54593">
    <property type="entry name" value="Glyoxalase/Bleomycin resistance protein/Dihydroxybiphenyl dioxygenase"/>
    <property type="match status" value="1"/>
</dbReference>